<dbReference type="Pfam" id="PF16261">
    <property type="entry name" value="DUF4915"/>
    <property type="match status" value="1"/>
</dbReference>
<dbReference type="RefSeq" id="WP_209990592.1">
    <property type="nucleotide sequence ID" value="NZ_JAGINO010000035.1"/>
</dbReference>
<organism evidence="2 3">
    <name type="scientific">Azospirillum picis</name>
    <dbReference type="NCBI Taxonomy" id="488438"/>
    <lineage>
        <taxon>Bacteria</taxon>
        <taxon>Pseudomonadati</taxon>
        <taxon>Pseudomonadota</taxon>
        <taxon>Alphaproteobacteria</taxon>
        <taxon>Rhodospirillales</taxon>
        <taxon>Azospirillaceae</taxon>
        <taxon>Azospirillum</taxon>
    </lineage>
</organism>
<dbReference type="EMBL" id="JAUSVU010000035">
    <property type="protein sequence ID" value="MDQ0536963.1"/>
    <property type="molecule type" value="Genomic_DNA"/>
</dbReference>
<protein>
    <submittedName>
        <fullName evidence="2">Uncharacterized protein (TIGR03032 family)</fullName>
    </submittedName>
</protein>
<evidence type="ECO:0000313" key="3">
    <source>
        <dbReference type="Proteomes" id="UP001244552"/>
    </source>
</evidence>
<evidence type="ECO:0000313" key="2">
    <source>
        <dbReference type="EMBL" id="MDQ0536963.1"/>
    </source>
</evidence>
<accession>A0ABU0MTZ7</accession>
<dbReference type="InterPro" id="IPR017481">
    <property type="entry name" value="CHP03032"/>
</dbReference>
<keyword evidence="3" id="KW-1185">Reference proteome</keyword>
<gene>
    <name evidence="2" type="ORF">QO018_005862</name>
</gene>
<sequence>MPHSLRLQGGRLYVPNVGTGEVGWIDQRDGRFEPITFCPGFLHGLALVGNDALVGLSLPRQHRDVSGLPFDERLKQGALSRNARCR</sequence>
<reference evidence="2 3" key="1">
    <citation type="submission" date="2023-07" db="EMBL/GenBank/DDBJ databases">
        <title>Genomic Encyclopedia of Type Strains, Phase IV (KMG-IV): sequencing the most valuable type-strain genomes for metagenomic binning, comparative biology and taxonomic classification.</title>
        <authorList>
            <person name="Goeker M."/>
        </authorList>
    </citation>
    <scope>NUCLEOTIDE SEQUENCE [LARGE SCALE GENOMIC DNA]</scope>
    <source>
        <strain evidence="2 3">DSM 19922</strain>
    </source>
</reference>
<feature type="domain" description="Conserved hypothetical protein CHP03032" evidence="1">
    <location>
        <begin position="1"/>
        <end position="76"/>
    </location>
</feature>
<evidence type="ECO:0000259" key="1">
    <source>
        <dbReference type="Pfam" id="PF16261"/>
    </source>
</evidence>
<comment type="caution">
    <text evidence="2">The sequence shown here is derived from an EMBL/GenBank/DDBJ whole genome shotgun (WGS) entry which is preliminary data.</text>
</comment>
<dbReference type="Proteomes" id="UP001244552">
    <property type="component" value="Unassembled WGS sequence"/>
</dbReference>
<name>A0ABU0MTZ7_9PROT</name>
<proteinExistence type="predicted"/>